<dbReference type="EMBL" id="BLJY01000007">
    <property type="protein sequence ID" value="GFF17587.1"/>
    <property type="molecule type" value="Genomic_DNA"/>
</dbReference>
<evidence type="ECO:0000313" key="2">
    <source>
        <dbReference type="EMBL" id="GFF17587.1"/>
    </source>
</evidence>
<sequence length="103" mass="11292">MSNYSKSSSSYYYSSSSSSSDGDNTSGHRYTASSQTNPDGSAYFREAHQDLGEPPVVEEHYYDPAGQERLPESSAGGVRRILDLDDESARDNYGSGMAFREDV</sequence>
<evidence type="ECO:0000313" key="3">
    <source>
        <dbReference type="Proteomes" id="UP000452235"/>
    </source>
</evidence>
<dbReference type="OrthoDB" id="4161095at2759"/>
<organism evidence="2 3">
    <name type="scientific">Aspergillus terreus</name>
    <dbReference type="NCBI Taxonomy" id="33178"/>
    <lineage>
        <taxon>Eukaryota</taxon>
        <taxon>Fungi</taxon>
        <taxon>Dikarya</taxon>
        <taxon>Ascomycota</taxon>
        <taxon>Pezizomycotina</taxon>
        <taxon>Eurotiomycetes</taxon>
        <taxon>Eurotiomycetidae</taxon>
        <taxon>Eurotiales</taxon>
        <taxon>Aspergillaceae</taxon>
        <taxon>Aspergillus</taxon>
        <taxon>Aspergillus subgen. Circumdati</taxon>
    </lineage>
</organism>
<protein>
    <submittedName>
        <fullName evidence="2">Uncharacterized protein</fullName>
    </submittedName>
</protein>
<feature type="compositionally biased region" description="Low complexity" evidence="1">
    <location>
        <begin position="1"/>
        <end position="20"/>
    </location>
</feature>
<proteinExistence type="predicted"/>
<feature type="compositionally biased region" description="Basic and acidic residues" evidence="1">
    <location>
        <begin position="45"/>
        <end position="62"/>
    </location>
</feature>
<feature type="compositionally biased region" description="Polar residues" evidence="1">
    <location>
        <begin position="21"/>
        <end position="39"/>
    </location>
</feature>
<evidence type="ECO:0000256" key="1">
    <source>
        <dbReference type="SAM" id="MobiDB-lite"/>
    </source>
</evidence>
<name>A0A5M3Z402_ASPTE</name>
<dbReference type="Proteomes" id="UP000452235">
    <property type="component" value="Unassembled WGS sequence"/>
</dbReference>
<accession>A0A5M3Z402</accession>
<dbReference type="AlphaFoldDB" id="A0A5M3Z402"/>
<comment type="caution">
    <text evidence="2">The sequence shown here is derived from an EMBL/GenBank/DDBJ whole genome shotgun (WGS) entry which is preliminary data.</text>
</comment>
<gene>
    <name evidence="2" type="ORF">ATEIFO6365_0007013600</name>
</gene>
<feature type="region of interest" description="Disordered" evidence="1">
    <location>
        <begin position="1"/>
        <end position="80"/>
    </location>
</feature>
<keyword evidence="3" id="KW-1185">Reference proteome</keyword>
<reference evidence="2 3" key="1">
    <citation type="submission" date="2020-01" db="EMBL/GenBank/DDBJ databases">
        <title>Aspergillus terreus IFO 6365 whole genome shotgun sequence.</title>
        <authorList>
            <person name="Kanamasa S."/>
            <person name="Takahashi H."/>
        </authorList>
    </citation>
    <scope>NUCLEOTIDE SEQUENCE [LARGE SCALE GENOMIC DNA]</scope>
    <source>
        <strain evidence="2 3">IFO 6365</strain>
    </source>
</reference>